<organism evidence="2">
    <name type="scientific">Klebsiella phage FKP3</name>
    <dbReference type="NCBI Taxonomy" id="3231233"/>
    <lineage>
        <taxon>Viruses</taxon>
        <taxon>Duplodnaviria</taxon>
        <taxon>Heunggongvirae</taxon>
        <taxon>Uroviricota</taxon>
        <taxon>Caudoviricetes</taxon>
        <taxon>Stephanstirmvirinae</taxon>
        <taxon>Justusliebigvirus</taxon>
    </lineage>
</organism>
<dbReference type="EMBL" id="PP895363">
    <property type="protein sequence ID" value="XCI77943.1"/>
    <property type="molecule type" value="Genomic_DNA"/>
</dbReference>
<accession>A0AAU8HZV2</accession>
<proteinExistence type="predicted"/>
<feature type="region of interest" description="Disordered" evidence="1">
    <location>
        <begin position="97"/>
        <end position="118"/>
    </location>
</feature>
<reference evidence="2" key="1">
    <citation type="submission" date="2024-06" db="EMBL/GenBank/DDBJ databases">
        <title>High activity and specificity of bacteriophage cocktails against carbapenem-resistant Klebsiella pneumoniae belonging to high-risk clones CG258 and ST307.</title>
        <authorList>
            <person name="Jimenez Quiceno J."/>
            <person name="Salazar Ospina L."/>
            <person name="Tellez Carrasquilla S."/>
        </authorList>
    </citation>
    <scope>NUCLEOTIDE SEQUENCE</scope>
</reference>
<name>A0AAU8HZV2_9CAUD</name>
<evidence type="ECO:0000313" key="2">
    <source>
        <dbReference type="EMBL" id="XCI77943.1"/>
    </source>
</evidence>
<evidence type="ECO:0000256" key="1">
    <source>
        <dbReference type="SAM" id="MobiDB-lite"/>
    </source>
</evidence>
<protein>
    <submittedName>
        <fullName evidence="2">Uncharacterized protein</fullName>
    </submittedName>
</protein>
<sequence length="118" mass="13626">MNNILIEKRAELLEVKQAIYAKQKEIRNFSYESTDDEYDSYLDGCYGDIDICGSSYTASYALKNLDPTAYRCGKSDYDSEKDLDDVPEYITLTEELEELEEQESALESEIEDLEESEE</sequence>